<keyword evidence="2" id="KW-1185">Reference proteome</keyword>
<evidence type="ECO:0000313" key="1">
    <source>
        <dbReference type="EMBL" id="KAH3881179.1"/>
    </source>
</evidence>
<accession>A0A9D4MSK8</accession>
<sequence>MTMEEILLKSDVVLYGEDIQHAKIRIPTELDARFNVFCVIKTGLVKIPGQIIIENIRNEDDCLGTYEQTQVNNLYILGLERQMSGYMTYANINPLQRSAFPATQENLDKLASTCDLDNWTPPYTGNRDLCPVPKKPRFCTKIREPGIVSTASRSKASSSHLVFWSAFYFVTLRLKSV</sequence>
<protein>
    <submittedName>
        <fullName evidence="1">Uncharacterized protein</fullName>
    </submittedName>
</protein>
<gene>
    <name evidence="1" type="ORF">DPMN_005102</name>
</gene>
<organism evidence="1 2">
    <name type="scientific">Dreissena polymorpha</name>
    <name type="common">Zebra mussel</name>
    <name type="synonym">Mytilus polymorpha</name>
    <dbReference type="NCBI Taxonomy" id="45954"/>
    <lineage>
        <taxon>Eukaryota</taxon>
        <taxon>Metazoa</taxon>
        <taxon>Spiralia</taxon>
        <taxon>Lophotrochozoa</taxon>
        <taxon>Mollusca</taxon>
        <taxon>Bivalvia</taxon>
        <taxon>Autobranchia</taxon>
        <taxon>Heteroconchia</taxon>
        <taxon>Euheterodonta</taxon>
        <taxon>Imparidentia</taxon>
        <taxon>Neoheterodontei</taxon>
        <taxon>Myida</taxon>
        <taxon>Dreissenoidea</taxon>
        <taxon>Dreissenidae</taxon>
        <taxon>Dreissena</taxon>
    </lineage>
</organism>
<dbReference type="Proteomes" id="UP000828390">
    <property type="component" value="Unassembled WGS sequence"/>
</dbReference>
<reference evidence="1" key="1">
    <citation type="journal article" date="2019" name="bioRxiv">
        <title>The Genome of the Zebra Mussel, Dreissena polymorpha: A Resource for Invasive Species Research.</title>
        <authorList>
            <person name="McCartney M.A."/>
            <person name="Auch B."/>
            <person name="Kono T."/>
            <person name="Mallez S."/>
            <person name="Zhang Y."/>
            <person name="Obille A."/>
            <person name="Becker A."/>
            <person name="Abrahante J.E."/>
            <person name="Garbe J."/>
            <person name="Badalamenti J.P."/>
            <person name="Herman A."/>
            <person name="Mangelson H."/>
            <person name="Liachko I."/>
            <person name="Sullivan S."/>
            <person name="Sone E.D."/>
            <person name="Koren S."/>
            <person name="Silverstein K.A.T."/>
            <person name="Beckman K.B."/>
            <person name="Gohl D.M."/>
        </authorList>
    </citation>
    <scope>NUCLEOTIDE SEQUENCE</scope>
    <source>
        <strain evidence="1">Duluth1</strain>
        <tissue evidence="1">Whole animal</tissue>
    </source>
</reference>
<evidence type="ECO:0000313" key="2">
    <source>
        <dbReference type="Proteomes" id="UP000828390"/>
    </source>
</evidence>
<dbReference type="EMBL" id="JAIWYP010000001">
    <property type="protein sequence ID" value="KAH3881179.1"/>
    <property type="molecule type" value="Genomic_DNA"/>
</dbReference>
<proteinExistence type="predicted"/>
<reference evidence="1" key="2">
    <citation type="submission" date="2020-11" db="EMBL/GenBank/DDBJ databases">
        <authorList>
            <person name="McCartney M.A."/>
            <person name="Auch B."/>
            <person name="Kono T."/>
            <person name="Mallez S."/>
            <person name="Becker A."/>
            <person name="Gohl D.M."/>
            <person name="Silverstein K.A.T."/>
            <person name="Koren S."/>
            <person name="Bechman K.B."/>
            <person name="Herman A."/>
            <person name="Abrahante J.E."/>
            <person name="Garbe J."/>
        </authorList>
    </citation>
    <scope>NUCLEOTIDE SEQUENCE</scope>
    <source>
        <strain evidence="1">Duluth1</strain>
        <tissue evidence="1">Whole animal</tissue>
    </source>
</reference>
<name>A0A9D4MSK8_DREPO</name>
<comment type="caution">
    <text evidence="1">The sequence shown here is derived from an EMBL/GenBank/DDBJ whole genome shotgun (WGS) entry which is preliminary data.</text>
</comment>
<dbReference type="AlphaFoldDB" id="A0A9D4MSK8"/>